<dbReference type="GO" id="GO:0046872">
    <property type="term" value="F:metal ion binding"/>
    <property type="evidence" value="ECO:0007669"/>
    <property type="project" value="InterPro"/>
</dbReference>
<reference evidence="2" key="1">
    <citation type="journal article" date="2021" name="PeerJ">
        <title>Extensive microbial diversity within the chicken gut microbiome revealed by metagenomics and culture.</title>
        <authorList>
            <person name="Gilroy R."/>
            <person name="Ravi A."/>
            <person name="Getino M."/>
            <person name="Pursley I."/>
            <person name="Horton D.L."/>
            <person name="Alikhan N.F."/>
            <person name="Baker D."/>
            <person name="Gharbi K."/>
            <person name="Hall N."/>
            <person name="Watson M."/>
            <person name="Adriaenssens E.M."/>
            <person name="Foster-Nyarko E."/>
            <person name="Jarju S."/>
            <person name="Secka A."/>
            <person name="Antonio M."/>
            <person name="Oren A."/>
            <person name="Chaudhuri R.R."/>
            <person name="La Ragione R."/>
            <person name="Hildebrand F."/>
            <person name="Pallen M.J."/>
        </authorList>
    </citation>
    <scope>NUCLEOTIDE SEQUENCE</scope>
    <source>
        <strain evidence="2">CHK179-5677</strain>
    </source>
</reference>
<accession>A0A921MKV6</accession>
<evidence type="ECO:0000313" key="2">
    <source>
        <dbReference type="EMBL" id="HJG86117.1"/>
    </source>
</evidence>
<comment type="caution">
    <text evidence="2">The sequence shown here is derived from an EMBL/GenBank/DDBJ whole genome shotgun (WGS) entry which is preliminary data.</text>
</comment>
<dbReference type="AlphaFoldDB" id="A0A921MKV6"/>
<dbReference type="SUPFAM" id="SSF47240">
    <property type="entry name" value="Ferritin-like"/>
    <property type="match status" value="1"/>
</dbReference>
<sequence length="70" mass="8127">MDSKNGFTITDRDHVLRAWQNTTALVRDFQAYTHEVEKSDKELAQLFAGFAEDEAEHAAKLLDLLRKYEK</sequence>
<evidence type="ECO:0000313" key="3">
    <source>
        <dbReference type="Proteomes" id="UP000760668"/>
    </source>
</evidence>
<organism evidence="2 3">
    <name type="scientific">Pseudoflavonifractor capillosus</name>
    <dbReference type="NCBI Taxonomy" id="106588"/>
    <lineage>
        <taxon>Bacteria</taxon>
        <taxon>Bacillati</taxon>
        <taxon>Bacillota</taxon>
        <taxon>Clostridia</taxon>
        <taxon>Eubacteriales</taxon>
        <taxon>Oscillospiraceae</taxon>
        <taxon>Pseudoflavonifractor</taxon>
    </lineage>
</organism>
<dbReference type="GO" id="GO:0016491">
    <property type="term" value="F:oxidoreductase activity"/>
    <property type="evidence" value="ECO:0007669"/>
    <property type="project" value="InterPro"/>
</dbReference>
<dbReference type="InterPro" id="IPR009078">
    <property type="entry name" value="Ferritin-like_SF"/>
</dbReference>
<dbReference type="EMBL" id="DYUC01000028">
    <property type="protein sequence ID" value="HJG86117.1"/>
    <property type="molecule type" value="Genomic_DNA"/>
</dbReference>
<evidence type="ECO:0000259" key="1">
    <source>
        <dbReference type="Pfam" id="PF02915"/>
    </source>
</evidence>
<protein>
    <submittedName>
        <fullName evidence="2">Rubrerythrin</fullName>
    </submittedName>
</protein>
<proteinExistence type="predicted"/>
<reference evidence="2" key="2">
    <citation type="submission" date="2021-09" db="EMBL/GenBank/DDBJ databases">
        <authorList>
            <person name="Gilroy R."/>
        </authorList>
    </citation>
    <scope>NUCLEOTIDE SEQUENCE</scope>
    <source>
        <strain evidence="2">CHK179-5677</strain>
    </source>
</reference>
<name>A0A921MKV6_9FIRM</name>
<dbReference type="RefSeq" id="WP_295369515.1">
    <property type="nucleotide sequence ID" value="NZ_DYUC01000028.1"/>
</dbReference>
<dbReference type="InterPro" id="IPR003251">
    <property type="entry name" value="Rr_diiron-bd_dom"/>
</dbReference>
<dbReference type="Pfam" id="PF02915">
    <property type="entry name" value="Rubrerythrin"/>
    <property type="match status" value="1"/>
</dbReference>
<feature type="domain" description="Rubrerythrin diiron-binding" evidence="1">
    <location>
        <begin position="29"/>
        <end position="69"/>
    </location>
</feature>
<dbReference type="Proteomes" id="UP000760668">
    <property type="component" value="Unassembled WGS sequence"/>
</dbReference>
<gene>
    <name evidence="2" type="ORF">K8V01_03705</name>
</gene>